<comment type="caution">
    <text evidence="2">The sequence shown here is derived from an EMBL/GenBank/DDBJ whole genome shotgun (WGS) entry which is preliminary data.</text>
</comment>
<accession>R2SEX3</accession>
<dbReference type="PATRIC" id="fig|1158607.3.peg.5162"/>
<protein>
    <submittedName>
        <fullName evidence="2">Uncharacterized protein</fullName>
    </submittedName>
</protein>
<keyword evidence="3" id="KW-1185">Reference proteome</keyword>
<dbReference type="EMBL" id="AJAQ01000050">
    <property type="protein sequence ID" value="EOH86739.1"/>
    <property type="molecule type" value="Genomic_DNA"/>
</dbReference>
<evidence type="ECO:0000313" key="3">
    <source>
        <dbReference type="Proteomes" id="UP000013782"/>
    </source>
</evidence>
<proteinExistence type="predicted"/>
<dbReference type="STRING" id="160454.RV10_GL003688"/>
<organism evidence="2 3">
    <name type="scientific">Enterococcus pallens ATCC BAA-351</name>
    <dbReference type="NCBI Taxonomy" id="1158607"/>
    <lineage>
        <taxon>Bacteria</taxon>
        <taxon>Bacillati</taxon>
        <taxon>Bacillota</taxon>
        <taxon>Bacilli</taxon>
        <taxon>Lactobacillales</taxon>
        <taxon>Enterococcaceae</taxon>
        <taxon>Enterococcus</taxon>
    </lineage>
</organism>
<evidence type="ECO:0000313" key="2">
    <source>
        <dbReference type="EMBL" id="EOH86739.1"/>
    </source>
</evidence>
<dbReference type="HOGENOM" id="CLU_2478567_0_0_9"/>
<dbReference type="AlphaFoldDB" id="R2SEX3"/>
<sequence>MSSSPAPNKKDKRNPMAQKDMDNKINYNAVIDDLVFLGYELAQTMLKDDSLSEHTEGVALIKIDERNPEKLAAISGFIEAIVKAAKN</sequence>
<dbReference type="Proteomes" id="UP000013782">
    <property type="component" value="Unassembled WGS sequence"/>
</dbReference>
<name>R2SEX3_9ENTE</name>
<dbReference type="RefSeq" id="WP_010760107.1">
    <property type="nucleotide sequence ID" value="NZ_ASWD01000003.1"/>
</dbReference>
<feature type="region of interest" description="Disordered" evidence="1">
    <location>
        <begin position="1"/>
        <end position="21"/>
    </location>
</feature>
<reference evidence="2 3" key="1">
    <citation type="submission" date="2013-02" db="EMBL/GenBank/DDBJ databases">
        <title>The Genome Sequence of Enterococcus pallens BAA-351.</title>
        <authorList>
            <consortium name="The Broad Institute Genome Sequencing Platform"/>
            <consortium name="The Broad Institute Genome Sequencing Center for Infectious Disease"/>
            <person name="Earl A.M."/>
            <person name="Gilmore M.S."/>
            <person name="Lebreton F."/>
            <person name="Walker B."/>
            <person name="Young S.K."/>
            <person name="Zeng Q."/>
            <person name="Gargeya S."/>
            <person name="Fitzgerald M."/>
            <person name="Haas B."/>
            <person name="Abouelleil A."/>
            <person name="Alvarado L."/>
            <person name="Arachchi H.M."/>
            <person name="Berlin A.M."/>
            <person name="Chapman S.B."/>
            <person name="Dewar J."/>
            <person name="Goldberg J."/>
            <person name="Griggs A."/>
            <person name="Gujja S."/>
            <person name="Hansen M."/>
            <person name="Howarth C."/>
            <person name="Imamovic A."/>
            <person name="Larimer J."/>
            <person name="McCowan C."/>
            <person name="Murphy C."/>
            <person name="Neiman D."/>
            <person name="Pearson M."/>
            <person name="Priest M."/>
            <person name="Roberts A."/>
            <person name="Saif S."/>
            <person name="Shea T."/>
            <person name="Sisk P."/>
            <person name="Sykes S."/>
            <person name="Wortman J."/>
            <person name="Nusbaum C."/>
            <person name="Birren B."/>
        </authorList>
    </citation>
    <scope>NUCLEOTIDE SEQUENCE [LARGE SCALE GENOMIC DNA]</scope>
    <source>
        <strain evidence="2 3">ATCC BAA-351</strain>
    </source>
</reference>
<gene>
    <name evidence="2" type="ORF">UAU_05185</name>
</gene>
<evidence type="ECO:0000256" key="1">
    <source>
        <dbReference type="SAM" id="MobiDB-lite"/>
    </source>
</evidence>